<comment type="caution">
    <text evidence="2">The sequence shown here is derived from an EMBL/GenBank/DDBJ whole genome shotgun (WGS) entry which is preliminary data.</text>
</comment>
<reference evidence="2" key="1">
    <citation type="submission" date="2017-08" db="EMBL/GenBank/DDBJ databases">
        <authorList>
            <person name="Polle J.E."/>
            <person name="Barry K."/>
            <person name="Cushman J."/>
            <person name="Schmutz J."/>
            <person name="Tran D."/>
            <person name="Hathwaick L.T."/>
            <person name="Yim W.C."/>
            <person name="Jenkins J."/>
            <person name="Mckie-Krisberg Z.M."/>
            <person name="Prochnik S."/>
            <person name="Lindquist E."/>
            <person name="Dockter R.B."/>
            <person name="Adam C."/>
            <person name="Molina H."/>
            <person name="Bunkerborg J."/>
            <person name="Jin E."/>
            <person name="Buchheim M."/>
            <person name="Magnuson J."/>
        </authorList>
    </citation>
    <scope>NUCLEOTIDE SEQUENCE</scope>
    <source>
        <strain evidence="2">CCAP 19/18</strain>
    </source>
</reference>
<gene>
    <name evidence="2" type="ORF">DUNSADRAFT_38</name>
</gene>
<feature type="compositionally biased region" description="Low complexity" evidence="1">
    <location>
        <begin position="166"/>
        <end position="204"/>
    </location>
</feature>
<name>A0ABQ7HAN6_DUNSA</name>
<evidence type="ECO:0000313" key="2">
    <source>
        <dbReference type="EMBL" id="KAF5843916.1"/>
    </source>
</evidence>
<feature type="compositionally biased region" description="Basic and acidic residues" evidence="1">
    <location>
        <begin position="1"/>
        <end position="11"/>
    </location>
</feature>
<feature type="region of interest" description="Disordered" evidence="1">
    <location>
        <begin position="1"/>
        <end position="61"/>
    </location>
</feature>
<feature type="compositionally biased region" description="Basic and acidic residues" evidence="1">
    <location>
        <begin position="215"/>
        <end position="225"/>
    </location>
</feature>
<protein>
    <submittedName>
        <fullName evidence="2">Uncharacterized protein</fullName>
    </submittedName>
</protein>
<sequence length="431" mass="44399">MLGAKDMKSFEKGTYTGKGASSAGPQNPVAPAPISSSQKDRRHQRAQPQQQRSAPSLLHTCLTEPMQAAAVPQERSCGGPGKLDTLLILQQPALHHDRQQQQQHQHQHQHQENLGSHALTGVCLSEDSSDNDCSASMATNSRQGSVYPPARQPALHRRVPVRVHRGSGTNSSSNSGGKQASSSDGQAASPVAAVRAGSAVGSSRTKAAQAKSALSKREAKGEAGRHVSGASHAPYADDKASKLHAAAEPGRPALPTRSSWSKLAVLVSLLMALPATLWAVQSASAAASLLSALGKWSRDSPQFAPVPSGVPQFFTASSSSSGSSSIGKNSAAFPAASVGFSSSSMQPAQHTGGSAMTSGSFQAGAMKGGFPSIRDIASSGTREVAAQASTRDAADTLTPTYLPTILPATSQQWDPEAVARCAALLHGAFAE</sequence>
<accession>A0ABQ7HAN6</accession>
<evidence type="ECO:0000256" key="1">
    <source>
        <dbReference type="SAM" id="MobiDB-lite"/>
    </source>
</evidence>
<feature type="compositionally biased region" description="Basic residues" evidence="1">
    <location>
        <begin position="154"/>
        <end position="165"/>
    </location>
</feature>
<feature type="compositionally biased region" description="Low complexity" evidence="1">
    <location>
        <begin position="46"/>
        <end position="58"/>
    </location>
</feature>
<organism evidence="2 3">
    <name type="scientific">Dunaliella salina</name>
    <name type="common">Green alga</name>
    <name type="synonym">Protococcus salinus</name>
    <dbReference type="NCBI Taxonomy" id="3046"/>
    <lineage>
        <taxon>Eukaryota</taxon>
        <taxon>Viridiplantae</taxon>
        <taxon>Chlorophyta</taxon>
        <taxon>core chlorophytes</taxon>
        <taxon>Chlorophyceae</taxon>
        <taxon>CS clade</taxon>
        <taxon>Chlamydomonadales</taxon>
        <taxon>Dunaliellaceae</taxon>
        <taxon>Dunaliella</taxon>
    </lineage>
</organism>
<evidence type="ECO:0000313" key="3">
    <source>
        <dbReference type="Proteomes" id="UP000815325"/>
    </source>
</evidence>
<keyword evidence="3" id="KW-1185">Reference proteome</keyword>
<feature type="compositionally biased region" description="Polar residues" evidence="1">
    <location>
        <begin position="131"/>
        <end position="144"/>
    </location>
</feature>
<dbReference type="EMBL" id="MU069436">
    <property type="protein sequence ID" value="KAF5843916.1"/>
    <property type="molecule type" value="Genomic_DNA"/>
</dbReference>
<feature type="region of interest" description="Disordered" evidence="1">
    <location>
        <begin position="126"/>
        <end position="255"/>
    </location>
</feature>
<dbReference type="Proteomes" id="UP000815325">
    <property type="component" value="Unassembled WGS sequence"/>
</dbReference>
<proteinExistence type="predicted"/>